<accession>A0A9I9ELI1</accession>
<reference evidence="1" key="1">
    <citation type="submission" date="2023-03" db="UniProtKB">
        <authorList>
            <consortium name="EnsemblPlants"/>
        </authorList>
    </citation>
    <scope>IDENTIFICATION</scope>
</reference>
<dbReference type="AlphaFoldDB" id="A0A9I9ELI1"/>
<proteinExistence type="predicted"/>
<name>A0A9I9ELI1_CUCME</name>
<dbReference type="EnsemblPlants" id="MELO3C035048.2.1">
    <property type="protein sequence ID" value="MELO3C035048.2.1"/>
    <property type="gene ID" value="MELO3C035048.2"/>
</dbReference>
<protein>
    <submittedName>
        <fullName evidence="1">Uncharacterized protein</fullName>
    </submittedName>
</protein>
<organism evidence="1">
    <name type="scientific">Cucumis melo</name>
    <name type="common">Muskmelon</name>
    <dbReference type="NCBI Taxonomy" id="3656"/>
    <lineage>
        <taxon>Eukaryota</taxon>
        <taxon>Viridiplantae</taxon>
        <taxon>Streptophyta</taxon>
        <taxon>Embryophyta</taxon>
        <taxon>Tracheophyta</taxon>
        <taxon>Spermatophyta</taxon>
        <taxon>Magnoliopsida</taxon>
        <taxon>eudicotyledons</taxon>
        <taxon>Gunneridae</taxon>
        <taxon>Pentapetalae</taxon>
        <taxon>rosids</taxon>
        <taxon>fabids</taxon>
        <taxon>Cucurbitales</taxon>
        <taxon>Cucurbitaceae</taxon>
        <taxon>Benincaseae</taxon>
        <taxon>Cucumis</taxon>
    </lineage>
</organism>
<sequence>MHKVRYNRSLQFININNQCFKFLQVSPIPFTMYLMHFYFRNLLSEHVYKNERARRGDCESKSASGTAMLVLDPVLRSLSILFLSSHGLSGESQDPAAMPSCLSSKLYPLKEETLRSLQYTIHIGTLNCGILALIQNENTKKKNLLLLTTLNLPNDNLGTTTWKPSYSLIEMVSGNQIGLRNFCLREKKLRECDDPFFCKKSQNAFCVFVTQRITEVRENKWEREKTTHVPY</sequence>
<dbReference type="Gramene" id="MELO3C035048.2.1">
    <property type="protein sequence ID" value="MELO3C035048.2.1"/>
    <property type="gene ID" value="MELO3C035048.2"/>
</dbReference>
<evidence type="ECO:0000313" key="1">
    <source>
        <dbReference type="EnsemblPlants" id="MELO3C035048.2.1"/>
    </source>
</evidence>